<dbReference type="EMBL" id="SJPU01000010">
    <property type="protein sequence ID" value="TWU08606.1"/>
    <property type="molecule type" value="Genomic_DNA"/>
</dbReference>
<dbReference type="Gene3D" id="3.30.200.20">
    <property type="entry name" value="Phosphorylase Kinase, domain 1"/>
    <property type="match status" value="1"/>
</dbReference>
<dbReference type="CDD" id="cd14014">
    <property type="entry name" value="STKc_PknB_like"/>
    <property type="match status" value="1"/>
</dbReference>
<name>A0A5C6BBH3_9BACT</name>
<dbReference type="InterPro" id="IPR000719">
    <property type="entry name" value="Prot_kinase_dom"/>
</dbReference>
<evidence type="ECO:0000256" key="2">
    <source>
        <dbReference type="ARBA" id="ARBA00022741"/>
    </source>
</evidence>
<evidence type="ECO:0000256" key="5">
    <source>
        <dbReference type="SAM" id="Phobius"/>
    </source>
</evidence>
<feature type="transmembrane region" description="Helical" evidence="5">
    <location>
        <begin position="554"/>
        <end position="573"/>
    </location>
</feature>
<feature type="transmembrane region" description="Helical" evidence="5">
    <location>
        <begin position="410"/>
        <end position="429"/>
    </location>
</feature>
<keyword evidence="5" id="KW-0812">Transmembrane</keyword>
<keyword evidence="3 7" id="KW-0418">Kinase</keyword>
<feature type="transmembrane region" description="Helical" evidence="5">
    <location>
        <begin position="489"/>
        <end position="509"/>
    </location>
</feature>
<organism evidence="7 8">
    <name type="scientific">Allorhodopirellula heiligendammensis</name>
    <dbReference type="NCBI Taxonomy" id="2714739"/>
    <lineage>
        <taxon>Bacteria</taxon>
        <taxon>Pseudomonadati</taxon>
        <taxon>Planctomycetota</taxon>
        <taxon>Planctomycetia</taxon>
        <taxon>Pirellulales</taxon>
        <taxon>Pirellulaceae</taxon>
        <taxon>Allorhodopirellula</taxon>
    </lineage>
</organism>
<dbReference type="OrthoDB" id="6111975at2"/>
<evidence type="ECO:0000256" key="3">
    <source>
        <dbReference type="ARBA" id="ARBA00022777"/>
    </source>
</evidence>
<dbReference type="InterPro" id="IPR008271">
    <property type="entry name" value="Ser/Thr_kinase_AS"/>
</dbReference>
<feature type="transmembrane region" description="Helical" evidence="5">
    <location>
        <begin position="516"/>
        <end position="548"/>
    </location>
</feature>
<dbReference type="EC" id="2.7.11.1" evidence="7"/>
<sequence length="590" mass="64916">MEKPPHRSDLARTIAARDFPLPAEASFESVLAHFIERHEAGQPVRLDEMVERYPQHAEPLRSFAANQMWLDPGTESGCGALIGECLDDFLLTHEIARGGMGTVYAAVQQSLRREVAVKLISDGLLANADLKLRFRIEAEAAATLSHPHILPIHAIGCWRGMDYFVMPLVSGDSLQVGVQRRQVHLESIAGDVRATRSDAERDTICRSITQVRDIARAVAYAHRRGIIHRDIKPDNVLVDADGQPKIVDFGLAKWHRDEPGMTRDGQIIGTPHYMSPEQARGESDVTAATDIYSLGGILFALLTGQPPHTGSSTAEVLGNVLREETPSLRLTWPGGMPRFPQLADVEHVLARAMAPDRTRRYRSADDLADDLHRILAGESPLAVPDGILSKVSRELARDQHQDAFANWGRALTRIGICVFIAHLLMFVVTEAMTPEIRQSMSQSALSTASLLGYFVPRLFMLIGIGWTIHNARDGCWMPRGVAERPVWSIWLGYLAALAMVNVLWAAGYFDHSDVMVLAALMSGFGFLAMAGHLWGGNAISGIIFFVIAGLNASWPRWSPLLLGSGWLIAMWILGRRYAAPSSPVEDSICD</sequence>
<dbReference type="PROSITE" id="PS50011">
    <property type="entry name" value="PROTEIN_KINASE_DOM"/>
    <property type="match status" value="1"/>
</dbReference>
<protein>
    <submittedName>
        <fullName evidence="7">Serine/threonine-protein kinase PknB</fullName>
        <ecNumber evidence="7">2.7.11.1</ecNumber>
    </submittedName>
</protein>
<dbReference type="PANTHER" id="PTHR43289">
    <property type="entry name" value="MITOGEN-ACTIVATED PROTEIN KINASE KINASE KINASE 20-RELATED"/>
    <property type="match status" value="1"/>
</dbReference>
<dbReference type="GO" id="GO:0005524">
    <property type="term" value="F:ATP binding"/>
    <property type="evidence" value="ECO:0007669"/>
    <property type="project" value="UniProtKB-KW"/>
</dbReference>
<dbReference type="SUPFAM" id="SSF56112">
    <property type="entry name" value="Protein kinase-like (PK-like)"/>
    <property type="match status" value="1"/>
</dbReference>
<keyword evidence="5" id="KW-0472">Membrane</keyword>
<dbReference type="Gene3D" id="1.10.510.10">
    <property type="entry name" value="Transferase(Phosphotransferase) domain 1"/>
    <property type="match status" value="1"/>
</dbReference>
<keyword evidence="1 7" id="KW-0808">Transferase</keyword>
<dbReference type="PANTHER" id="PTHR43289:SF6">
    <property type="entry name" value="SERINE_THREONINE-PROTEIN KINASE NEKL-3"/>
    <property type="match status" value="1"/>
</dbReference>
<keyword evidence="8" id="KW-1185">Reference proteome</keyword>
<feature type="domain" description="Protein kinase" evidence="6">
    <location>
        <begin position="89"/>
        <end position="375"/>
    </location>
</feature>
<dbReference type="SMART" id="SM00220">
    <property type="entry name" value="S_TKc"/>
    <property type="match status" value="1"/>
</dbReference>
<keyword evidence="4" id="KW-0067">ATP-binding</keyword>
<dbReference type="PROSITE" id="PS00108">
    <property type="entry name" value="PROTEIN_KINASE_ST"/>
    <property type="match status" value="1"/>
</dbReference>
<proteinExistence type="predicted"/>
<evidence type="ECO:0000313" key="8">
    <source>
        <dbReference type="Proteomes" id="UP000319908"/>
    </source>
</evidence>
<feature type="transmembrane region" description="Helical" evidence="5">
    <location>
        <begin position="450"/>
        <end position="469"/>
    </location>
</feature>
<evidence type="ECO:0000259" key="6">
    <source>
        <dbReference type="PROSITE" id="PS50011"/>
    </source>
</evidence>
<dbReference type="AlphaFoldDB" id="A0A5C6BBH3"/>
<dbReference type="Pfam" id="PF00069">
    <property type="entry name" value="Pkinase"/>
    <property type="match status" value="1"/>
</dbReference>
<keyword evidence="2" id="KW-0547">Nucleotide-binding</keyword>
<evidence type="ECO:0000313" key="7">
    <source>
        <dbReference type="EMBL" id="TWU08606.1"/>
    </source>
</evidence>
<dbReference type="Proteomes" id="UP000319908">
    <property type="component" value="Unassembled WGS sequence"/>
</dbReference>
<comment type="caution">
    <text evidence="7">The sequence shown here is derived from an EMBL/GenBank/DDBJ whole genome shotgun (WGS) entry which is preliminary data.</text>
</comment>
<reference evidence="7 8" key="1">
    <citation type="journal article" date="2020" name="Antonie Van Leeuwenhoek">
        <title>Rhodopirellula heiligendammensis sp. nov., Rhodopirellula pilleata sp. nov., and Rhodopirellula solitaria sp. nov. isolated from natural or artificial marine surfaces in Northern Germany and California, USA, and emended description of the genus Rhodopirellula.</title>
        <authorList>
            <person name="Kallscheuer N."/>
            <person name="Wiegand S."/>
            <person name="Jogler M."/>
            <person name="Boedeker C."/>
            <person name="Peeters S.H."/>
            <person name="Rast P."/>
            <person name="Heuer A."/>
            <person name="Jetten M.S.M."/>
            <person name="Rohde M."/>
            <person name="Jogler C."/>
        </authorList>
    </citation>
    <scope>NUCLEOTIDE SEQUENCE [LARGE SCALE GENOMIC DNA]</scope>
    <source>
        <strain evidence="7 8">Poly21</strain>
    </source>
</reference>
<evidence type="ECO:0000256" key="1">
    <source>
        <dbReference type="ARBA" id="ARBA00022679"/>
    </source>
</evidence>
<dbReference type="GO" id="GO:0004674">
    <property type="term" value="F:protein serine/threonine kinase activity"/>
    <property type="evidence" value="ECO:0007669"/>
    <property type="project" value="UniProtKB-EC"/>
</dbReference>
<accession>A0A5C6BBH3</accession>
<dbReference type="InterPro" id="IPR011009">
    <property type="entry name" value="Kinase-like_dom_sf"/>
</dbReference>
<evidence type="ECO:0000256" key="4">
    <source>
        <dbReference type="ARBA" id="ARBA00022840"/>
    </source>
</evidence>
<keyword evidence="5" id="KW-1133">Transmembrane helix</keyword>
<gene>
    <name evidence="7" type="primary">pknB_22</name>
    <name evidence="7" type="ORF">Poly21_55750</name>
</gene>